<dbReference type="InParanoid" id="D8LK58"/>
<keyword evidence="5" id="KW-0547">Nucleotide-binding</keyword>
<evidence type="ECO:0000256" key="8">
    <source>
        <dbReference type="ARBA" id="ARBA00022946"/>
    </source>
</evidence>
<dbReference type="InterPro" id="IPR006195">
    <property type="entry name" value="aa-tRNA-synth_II"/>
</dbReference>
<dbReference type="FunFam" id="3.30.930.10:FF:000083">
    <property type="entry name" value="Phenylalanine--tRNA ligase"/>
    <property type="match status" value="1"/>
</dbReference>
<feature type="domain" description="FDX-ACB" evidence="14">
    <location>
        <begin position="307"/>
        <end position="399"/>
    </location>
</feature>
<dbReference type="EC" id="6.1.1.20" evidence="3"/>
<dbReference type="GO" id="GO:0005524">
    <property type="term" value="F:ATP binding"/>
    <property type="evidence" value="ECO:0007669"/>
    <property type="project" value="UniProtKB-KW"/>
</dbReference>
<dbReference type="GO" id="GO:0004826">
    <property type="term" value="F:phenylalanine-tRNA ligase activity"/>
    <property type="evidence" value="ECO:0007669"/>
    <property type="project" value="UniProtKB-EC"/>
</dbReference>
<dbReference type="EMBL" id="FN648464">
    <property type="protein sequence ID" value="CBN74527.1"/>
    <property type="molecule type" value="Genomic_DNA"/>
</dbReference>
<sequence length="399" mass="45760">MMLSSCFRGTGPTARAGFVRGLHLGAPNPGSVINDDAYNNVSPSVAAKIGKDLHRCSAHPLGIIKERIELYFQKNTQALGQPQFKVFDDLPPIVTVEQNFDELLIPPDHVSRQPSDTYYVDAQRVLRCHTSAHQTSLLRQGEDRFLVCGDVYRRDEVDSTHYPVFHQMEGVRILTEEEAPARWDVSQRKEIASKDLKRGLEGLATNLFGNVEMRWVDAYFPFTTPSAELEILFRGKWMEVLGCGVIHDEVMDNAGRTGEVGWAFGLGLERLAMVLFSIPDIRLFWSEDPRFSSQFEAKTLTTFQPYSKYPPCYKDVTFWLPEDNFHNNDLFEVVRDVAGDLVEEIRLLDDFIHPKTQRKSRCFRITYRSMDRSLTNEEVDRLQEIVRGYITSRLDAELR</sequence>
<evidence type="ECO:0000313" key="16">
    <source>
        <dbReference type="Proteomes" id="UP000002630"/>
    </source>
</evidence>
<dbReference type="InterPro" id="IPR045864">
    <property type="entry name" value="aa-tRNA-synth_II/BPL/LPL"/>
</dbReference>
<keyword evidence="8" id="KW-0809">Transit peptide</keyword>
<evidence type="ECO:0000256" key="5">
    <source>
        <dbReference type="ARBA" id="ARBA00022741"/>
    </source>
</evidence>
<keyword evidence="4 15" id="KW-0436">Ligase</keyword>
<evidence type="ECO:0000256" key="4">
    <source>
        <dbReference type="ARBA" id="ARBA00022598"/>
    </source>
</evidence>
<name>D8LK58_ECTSI</name>
<dbReference type="PANTHER" id="PTHR11538:SF41">
    <property type="entry name" value="PHENYLALANINE--TRNA LIGASE, MITOCHONDRIAL"/>
    <property type="match status" value="1"/>
</dbReference>
<evidence type="ECO:0000256" key="9">
    <source>
        <dbReference type="ARBA" id="ARBA00023128"/>
    </source>
</evidence>
<dbReference type="InterPro" id="IPR002319">
    <property type="entry name" value="Phenylalanyl-tRNA_Synthase"/>
</dbReference>
<dbReference type="InterPro" id="IPR005121">
    <property type="entry name" value="Fdx_antiC-bd"/>
</dbReference>
<evidence type="ECO:0000256" key="7">
    <source>
        <dbReference type="ARBA" id="ARBA00022917"/>
    </source>
</evidence>
<dbReference type="PROSITE" id="PS51447">
    <property type="entry name" value="FDX_ACB"/>
    <property type="match status" value="1"/>
</dbReference>
<dbReference type="STRING" id="2880.D8LK58"/>
<gene>
    <name evidence="15" type="ORF">Esi_0028_0168</name>
</gene>
<dbReference type="GO" id="GO:0005759">
    <property type="term" value="C:mitochondrial matrix"/>
    <property type="evidence" value="ECO:0007669"/>
    <property type="project" value="UniProtKB-SubCell"/>
</dbReference>
<evidence type="ECO:0000259" key="14">
    <source>
        <dbReference type="PROSITE" id="PS51447"/>
    </source>
</evidence>
<keyword evidence="16" id="KW-1185">Reference proteome</keyword>
<evidence type="ECO:0000256" key="6">
    <source>
        <dbReference type="ARBA" id="ARBA00022840"/>
    </source>
</evidence>
<dbReference type="SMART" id="SM00896">
    <property type="entry name" value="FDX-ACB"/>
    <property type="match status" value="1"/>
</dbReference>
<dbReference type="CDD" id="cd00496">
    <property type="entry name" value="PheRS_alpha_core"/>
    <property type="match status" value="1"/>
</dbReference>
<dbReference type="NCBIfam" id="TIGR00469">
    <property type="entry name" value="pheS_mito"/>
    <property type="match status" value="1"/>
</dbReference>
<dbReference type="GO" id="GO:0000049">
    <property type="term" value="F:tRNA binding"/>
    <property type="evidence" value="ECO:0007669"/>
    <property type="project" value="InterPro"/>
</dbReference>
<dbReference type="FunCoup" id="D8LK58">
    <property type="interactions" value="294"/>
</dbReference>
<evidence type="ECO:0000256" key="1">
    <source>
        <dbReference type="ARBA" id="ARBA00004305"/>
    </source>
</evidence>
<evidence type="ECO:0000256" key="2">
    <source>
        <dbReference type="ARBA" id="ARBA00008226"/>
    </source>
</evidence>
<dbReference type="Gene3D" id="3.30.930.10">
    <property type="entry name" value="Bira Bifunctional Protein, Domain 2"/>
    <property type="match status" value="1"/>
</dbReference>
<feature type="domain" description="Aminoacyl-transfer RNA synthetases class-II family profile" evidence="13">
    <location>
        <begin position="149"/>
        <end position="289"/>
    </location>
</feature>
<organism evidence="15 16">
    <name type="scientific">Ectocarpus siliculosus</name>
    <name type="common">Brown alga</name>
    <name type="synonym">Conferva siliculosa</name>
    <dbReference type="NCBI Taxonomy" id="2880"/>
    <lineage>
        <taxon>Eukaryota</taxon>
        <taxon>Sar</taxon>
        <taxon>Stramenopiles</taxon>
        <taxon>Ochrophyta</taxon>
        <taxon>PX clade</taxon>
        <taxon>Phaeophyceae</taxon>
        <taxon>Ectocarpales</taxon>
        <taxon>Ectocarpaceae</taxon>
        <taxon>Ectocarpus</taxon>
    </lineage>
</organism>
<accession>D8LK58</accession>
<evidence type="ECO:0000256" key="11">
    <source>
        <dbReference type="ARBA" id="ARBA00031194"/>
    </source>
</evidence>
<comment type="subcellular location">
    <subcellularLocation>
        <location evidence="1">Mitochondrion matrix</location>
    </subcellularLocation>
</comment>
<evidence type="ECO:0000259" key="13">
    <source>
        <dbReference type="PROSITE" id="PS50862"/>
    </source>
</evidence>
<dbReference type="Proteomes" id="UP000002630">
    <property type="component" value="Linkage Group LG16"/>
</dbReference>
<dbReference type="OrthoDB" id="4457at2759"/>
<dbReference type="InterPro" id="IPR004530">
    <property type="entry name" value="Phe-tRNA-synth_IIc_mito"/>
</dbReference>
<dbReference type="AlphaFoldDB" id="D8LK58"/>
<evidence type="ECO:0000313" key="15">
    <source>
        <dbReference type="EMBL" id="CBN74527.1"/>
    </source>
</evidence>
<dbReference type="SUPFAM" id="SSF54991">
    <property type="entry name" value="Anticodon-binding domain of PheRS"/>
    <property type="match status" value="1"/>
</dbReference>
<dbReference type="InterPro" id="IPR036690">
    <property type="entry name" value="Fdx_antiC-bd_sf"/>
</dbReference>
<dbReference type="Pfam" id="PF01409">
    <property type="entry name" value="tRNA-synt_2d"/>
    <property type="match status" value="1"/>
</dbReference>
<keyword evidence="7" id="KW-0648">Protein biosynthesis</keyword>
<dbReference type="EMBL" id="FN649741">
    <property type="protein sequence ID" value="CBN74527.1"/>
    <property type="molecule type" value="Genomic_DNA"/>
</dbReference>
<keyword evidence="9" id="KW-0496">Mitochondrion</keyword>
<dbReference type="FunFam" id="3.30.70.380:FF:000002">
    <property type="entry name" value="phenylalanine--tRNA ligase, mitochondrial"/>
    <property type="match status" value="1"/>
</dbReference>
<keyword evidence="10" id="KW-0030">Aminoacyl-tRNA synthetase</keyword>
<keyword evidence="6" id="KW-0067">ATP-binding</keyword>
<evidence type="ECO:0000256" key="12">
    <source>
        <dbReference type="ARBA" id="ARBA00049255"/>
    </source>
</evidence>
<dbReference type="PANTHER" id="PTHR11538">
    <property type="entry name" value="PHENYLALANYL-TRNA SYNTHETASE"/>
    <property type="match status" value="1"/>
</dbReference>
<comment type="similarity">
    <text evidence="2">Belongs to the class-II aminoacyl-tRNA synthetase family.</text>
</comment>
<dbReference type="eggNOG" id="KOG2783">
    <property type="taxonomic scope" value="Eukaryota"/>
</dbReference>
<evidence type="ECO:0000256" key="10">
    <source>
        <dbReference type="ARBA" id="ARBA00023146"/>
    </source>
</evidence>
<reference evidence="15 16" key="1">
    <citation type="journal article" date="2010" name="Nature">
        <title>The Ectocarpus genome and the independent evolution of multicellularity in brown algae.</title>
        <authorList>
            <person name="Cock J.M."/>
            <person name="Sterck L."/>
            <person name="Rouze P."/>
            <person name="Scornet D."/>
            <person name="Allen A.E."/>
            <person name="Amoutzias G."/>
            <person name="Anthouard V."/>
            <person name="Artiguenave F."/>
            <person name="Aury J.M."/>
            <person name="Badger J.H."/>
            <person name="Beszteri B."/>
            <person name="Billiau K."/>
            <person name="Bonnet E."/>
            <person name="Bothwell J.H."/>
            <person name="Bowler C."/>
            <person name="Boyen C."/>
            <person name="Brownlee C."/>
            <person name="Carrano C.J."/>
            <person name="Charrier B."/>
            <person name="Cho G.Y."/>
            <person name="Coelho S.M."/>
            <person name="Collen J."/>
            <person name="Corre E."/>
            <person name="Da Silva C."/>
            <person name="Delage L."/>
            <person name="Delaroque N."/>
            <person name="Dittami S.M."/>
            <person name="Doulbeau S."/>
            <person name="Elias M."/>
            <person name="Farnham G."/>
            <person name="Gachon C.M."/>
            <person name="Gschloessl B."/>
            <person name="Heesch S."/>
            <person name="Jabbari K."/>
            <person name="Jubin C."/>
            <person name="Kawai H."/>
            <person name="Kimura K."/>
            <person name="Kloareg B."/>
            <person name="Kupper F.C."/>
            <person name="Lang D."/>
            <person name="Le Bail A."/>
            <person name="Leblanc C."/>
            <person name="Lerouge P."/>
            <person name="Lohr M."/>
            <person name="Lopez P.J."/>
            <person name="Martens C."/>
            <person name="Maumus F."/>
            <person name="Michel G."/>
            <person name="Miranda-Saavedra D."/>
            <person name="Morales J."/>
            <person name="Moreau H."/>
            <person name="Motomura T."/>
            <person name="Nagasato C."/>
            <person name="Napoli C.A."/>
            <person name="Nelson D.R."/>
            <person name="Nyvall-Collen P."/>
            <person name="Peters A.F."/>
            <person name="Pommier C."/>
            <person name="Potin P."/>
            <person name="Poulain J."/>
            <person name="Quesneville H."/>
            <person name="Read B."/>
            <person name="Rensing S.A."/>
            <person name="Ritter A."/>
            <person name="Rousvoal S."/>
            <person name="Samanta M."/>
            <person name="Samson G."/>
            <person name="Schroeder D.C."/>
            <person name="Segurens B."/>
            <person name="Strittmatter M."/>
            <person name="Tonon T."/>
            <person name="Tregear J.W."/>
            <person name="Valentin K."/>
            <person name="von Dassow P."/>
            <person name="Yamagishi T."/>
            <person name="Van de Peer Y."/>
            <person name="Wincker P."/>
        </authorList>
    </citation>
    <scope>NUCLEOTIDE SEQUENCE [LARGE SCALE GENOMIC DNA]</scope>
    <source>
        <strain evidence="16">Ec32 / CCAP1310/4</strain>
    </source>
</reference>
<dbReference type="Pfam" id="PF03147">
    <property type="entry name" value="FDX-ACB"/>
    <property type="match status" value="1"/>
</dbReference>
<evidence type="ECO:0000256" key="3">
    <source>
        <dbReference type="ARBA" id="ARBA00012814"/>
    </source>
</evidence>
<comment type="catalytic activity">
    <reaction evidence="12">
        <text>tRNA(Phe) + L-phenylalanine + ATP = L-phenylalanyl-tRNA(Phe) + AMP + diphosphate + H(+)</text>
        <dbReference type="Rhea" id="RHEA:19413"/>
        <dbReference type="Rhea" id="RHEA-COMP:9668"/>
        <dbReference type="Rhea" id="RHEA-COMP:9699"/>
        <dbReference type="ChEBI" id="CHEBI:15378"/>
        <dbReference type="ChEBI" id="CHEBI:30616"/>
        <dbReference type="ChEBI" id="CHEBI:33019"/>
        <dbReference type="ChEBI" id="CHEBI:58095"/>
        <dbReference type="ChEBI" id="CHEBI:78442"/>
        <dbReference type="ChEBI" id="CHEBI:78531"/>
        <dbReference type="ChEBI" id="CHEBI:456215"/>
        <dbReference type="EC" id="6.1.1.20"/>
    </reaction>
</comment>
<protein>
    <recommendedName>
        <fullName evidence="3">phenylalanine--tRNA ligase</fullName>
        <ecNumber evidence="3">6.1.1.20</ecNumber>
    </recommendedName>
    <alternativeName>
        <fullName evidence="11">Phenylalanyl-tRNA synthetase</fullName>
    </alternativeName>
</protein>
<dbReference type="OMA" id="PISHYPQ"/>
<dbReference type="SUPFAM" id="SSF55681">
    <property type="entry name" value="Class II aaRS and biotin synthetases"/>
    <property type="match status" value="1"/>
</dbReference>
<dbReference type="Gene3D" id="3.30.70.380">
    <property type="entry name" value="Ferrodoxin-fold anticodon-binding domain"/>
    <property type="match status" value="1"/>
</dbReference>
<dbReference type="GO" id="GO:0006432">
    <property type="term" value="P:phenylalanyl-tRNA aminoacylation"/>
    <property type="evidence" value="ECO:0007669"/>
    <property type="project" value="InterPro"/>
</dbReference>
<proteinExistence type="inferred from homology"/>
<dbReference type="PROSITE" id="PS50862">
    <property type="entry name" value="AA_TRNA_LIGASE_II"/>
    <property type="match status" value="1"/>
</dbReference>